<name>A0A0S4JVN3_BODSA</name>
<dbReference type="Proteomes" id="UP000051952">
    <property type="component" value="Unassembled WGS sequence"/>
</dbReference>
<evidence type="ECO:0000259" key="4">
    <source>
        <dbReference type="PROSITE" id="PS00022"/>
    </source>
</evidence>
<dbReference type="EMBL" id="CYKH01002156">
    <property type="protein sequence ID" value="CUG93460.1"/>
    <property type="molecule type" value="Genomic_DNA"/>
</dbReference>
<feature type="domain" description="EGF-like" evidence="4">
    <location>
        <begin position="628"/>
        <end position="639"/>
    </location>
</feature>
<evidence type="ECO:0000256" key="1">
    <source>
        <dbReference type="SAM" id="MobiDB-lite"/>
    </source>
</evidence>
<accession>A0A0S4JVN3</accession>
<dbReference type="PANTHER" id="PTHR24035:SF109">
    <property type="entry name" value="PROTEIN DRAPER"/>
    <property type="match status" value="1"/>
</dbReference>
<evidence type="ECO:0000256" key="3">
    <source>
        <dbReference type="SAM" id="SignalP"/>
    </source>
</evidence>
<feature type="signal peptide" evidence="3">
    <location>
        <begin position="1"/>
        <end position="20"/>
    </location>
</feature>
<keyword evidence="2" id="KW-0472">Membrane</keyword>
<feature type="region of interest" description="Disordered" evidence="1">
    <location>
        <begin position="702"/>
        <end position="725"/>
    </location>
</feature>
<protein>
    <submittedName>
        <fullName evidence="5">Membrane-associated protein, putative</fullName>
    </submittedName>
</protein>
<feature type="chain" id="PRO_5006622768" evidence="3">
    <location>
        <begin position="21"/>
        <end position="791"/>
    </location>
</feature>
<sequence>MNTFIIAAIVTCVIASVACGAGNPIQLQATLCLGNMSIIIDSAQNCATVAASQVWWNMTQLGATTVGGNNFVVPLPSSSDISLASFQMMWLAAASCQYNSTQRNNTVAYYANMTRVPLYVNAFGGLTVVPQAYFVTPTTLGFSFTPSFDGSDVTVRVAQSHSSIIVEYTKGQGCDCDERDFGCNRTGCMIALQTQVDRFGADVSVVVKTLDAAFASNATSEGAASIRIVTSPTYALLGTAVNGTITQHLSDARTPADPINGTTTLFALQRDDAALDLCLAASTCEDCVAMSAGDHLVGCVFAHNINRHGVCLPAPAMLAIDSKTPVAYRINDCKAFADVTLFGPCFLSQVSCVVQQSRDADVSDADTSFHVALEPMIAPNMSFPLVELGTVTGCVPPQQLPSNATCSLQEIGVQLLCTPSQVVVIRFNASATKSSQALLYLPFVCQTLTAPESLSWSQANMTQHSQWCRPPYIHIDQCHVTTFVFNVTPAAVPLTYLVQYFHESGVLAVHTISSAGTHVVDNLMSTSVEFSLSSTSSIAATASPYFTWAPNRSTYFVAGYQCLIACVHGSCDSSGGVCVCSDPTQWTGASCDVPVGMFIVNDKCAKDAIVRAECPTCLRGNCTTNGTCSCEEGYGGPRCELGCATASTRTCTTVTSLTVCNTCVCFAGTASNASTMICSAVIGCVFSRVTGALLSNSTCRDINSSQAPTTPYPSSTPRAVQHANSSSPWTRTNALAVILALCVSALLLSVVMQLLNFRRRARRAGRMRAMSGAGPMEGVRHLLPAPQLTSV</sequence>
<evidence type="ECO:0000313" key="5">
    <source>
        <dbReference type="EMBL" id="CUG93460.1"/>
    </source>
</evidence>
<dbReference type="AlphaFoldDB" id="A0A0S4JVN3"/>
<proteinExistence type="predicted"/>
<keyword evidence="3" id="KW-0732">Signal</keyword>
<feature type="transmembrane region" description="Helical" evidence="2">
    <location>
        <begin position="734"/>
        <end position="757"/>
    </location>
</feature>
<keyword evidence="2" id="KW-0812">Transmembrane</keyword>
<reference evidence="6" key="1">
    <citation type="submission" date="2015-09" db="EMBL/GenBank/DDBJ databases">
        <authorList>
            <consortium name="Pathogen Informatics"/>
        </authorList>
    </citation>
    <scope>NUCLEOTIDE SEQUENCE [LARGE SCALE GENOMIC DNA]</scope>
    <source>
        <strain evidence="6">Lake Konstanz</strain>
    </source>
</reference>
<dbReference type="InterPro" id="IPR000742">
    <property type="entry name" value="EGF"/>
</dbReference>
<dbReference type="VEuPathDB" id="TriTrypDB:BSAL_42990"/>
<evidence type="ECO:0000256" key="2">
    <source>
        <dbReference type="SAM" id="Phobius"/>
    </source>
</evidence>
<keyword evidence="6" id="KW-1185">Reference proteome</keyword>
<dbReference type="PANTHER" id="PTHR24035">
    <property type="entry name" value="MULTIPLE EPIDERMAL GROWTH FACTOR-LIKE DOMAINS PROTEIN"/>
    <property type="match status" value="1"/>
</dbReference>
<organism evidence="5 6">
    <name type="scientific">Bodo saltans</name>
    <name type="common">Flagellated protozoan</name>
    <dbReference type="NCBI Taxonomy" id="75058"/>
    <lineage>
        <taxon>Eukaryota</taxon>
        <taxon>Discoba</taxon>
        <taxon>Euglenozoa</taxon>
        <taxon>Kinetoplastea</taxon>
        <taxon>Metakinetoplastina</taxon>
        <taxon>Eubodonida</taxon>
        <taxon>Bodonidae</taxon>
        <taxon>Bodo</taxon>
    </lineage>
</organism>
<keyword evidence="2" id="KW-1133">Transmembrane helix</keyword>
<dbReference type="InterPro" id="IPR052108">
    <property type="entry name" value="MEGF/SIB"/>
</dbReference>
<evidence type="ECO:0000313" key="6">
    <source>
        <dbReference type="Proteomes" id="UP000051952"/>
    </source>
</evidence>
<gene>
    <name evidence="5" type="ORF">BSAL_42990</name>
</gene>
<dbReference type="PROSITE" id="PS00022">
    <property type="entry name" value="EGF_1"/>
    <property type="match status" value="1"/>
</dbReference>